<accession>A0A975AWK1</accession>
<evidence type="ECO:0000313" key="4">
    <source>
        <dbReference type="Proteomes" id="UP000671913"/>
    </source>
</evidence>
<dbReference type="Proteomes" id="UP000671913">
    <property type="component" value="Chromosome"/>
</dbReference>
<dbReference type="EMBL" id="CP060096">
    <property type="protein sequence ID" value="QSZ27799.1"/>
    <property type="molecule type" value="Genomic_DNA"/>
</dbReference>
<organism evidence="3 4">
    <name type="scientific">Aceticella autotrophica</name>
    <dbReference type="NCBI Taxonomy" id="2755338"/>
    <lineage>
        <taxon>Bacteria</taxon>
        <taxon>Bacillati</taxon>
        <taxon>Bacillota</taxon>
        <taxon>Clostridia</taxon>
        <taxon>Thermoanaerobacterales</taxon>
        <taxon>Thermoanaerobacteraceae</taxon>
        <taxon>Aceticella</taxon>
    </lineage>
</organism>
<sequence>MALTKRKLEFLKILIKLYEKNNNPVHYMDVAEAIGVSKWTAYDILNELEKLGYVQREYYVSAEKTQGRSLLMYVPDKSAYDFFDADYANEWDSIKKDLFNSLKRFDGKKTLGNIMKEISHNDKPLNFCAYILTTLMLNIKILDLVSINNVRNSLLMASPDSSLIFFTGVVMGILLNHRFKDDIQKIIEIVGIFHENVKKLNTDEKQLLNNFLTESLKEVSNPV</sequence>
<evidence type="ECO:0000259" key="2">
    <source>
        <dbReference type="Pfam" id="PF01325"/>
    </source>
</evidence>
<feature type="domain" description="HTH dtxR-type" evidence="2">
    <location>
        <begin position="3"/>
        <end position="59"/>
    </location>
</feature>
<dbReference type="KEGG" id="aaut:ACETAC_02585"/>
<reference evidence="3" key="1">
    <citation type="submission" date="2020-08" db="EMBL/GenBank/DDBJ databases">
        <title>Genomic insights into the carbon and energy metabolism of the first obligate autotrophic acetogenic bacterium Aceticella autotrophica gen. nov., sp. nov.</title>
        <authorList>
            <person name="Toshchakov S.V."/>
            <person name="Elcheninov A.G."/>
            <person name="Kublanov I.V."/>
            <person name="Frolov E.N."/>
            <person name="Lebedinsky A.V."/>
        </authorList>
    </citation>
    <scope>NUCLEOTIDE SEQUENCE</scope>
    <source>
        <strain evidence="3">3443-3Ac</strain>
    </source>
</reference>
<evidence type="ECO:0000313" key="3">
    <source>
        <dbReference type="EMBL" id="QSZ27799.1"/>
    </source>
</evidence>
<evidence type="ECO:0000256" key="1">
    <source>
        <dbReference type="SAM" id="Phobius"/>
    </source>
</evidence>
<dbReference type="RefSeq" id="WP_284680517.1">
    <property type="nucleotide sequence ID" value="NZ_CP060096.1"/>
</dbReference>
<keyword evidence="1" id="KW-0812">Transmembrane</keyword>
<name>A0A975AWK1_9THEO</name>
<dbReference type="Pfam" id="PF01325">
    <property type="entry name" value="Fe_dep_repress"/>
    <property type="match status" value="1"/>
</dbReference>
<dbReference type="InterPro" id="IPR036388">
    <property type="entry name" value="WH-like_DNA-bd_sf"/>
</dbReference>
<dbReference type="InterPro" id="IPR036390">
    <property type="entry name" value="WH_DNA-bd_sf"/>
</dbReference>
<keyword evidence="1" id="KW-1133">Transmembrane helix</keyword>
<protein>
    <recommendedName>
        <fullName evidence="2">HTH dtxR-type domain-containing protein</fullName>
    </recommendedName>
</protein>
<proteinExistence type="predicted"/>
<feature type="transmembrane region" description="Helical" evidence="1">
    <location>
        <begin position="154"/>
        <end position="175"/>
    </location>
</feature>
<dbReference type="SUPFAM" id="SSF46785">
    <property type="entry name" value="Winged helix' DNA-binding domain"/>
    <property type="match status" value="1"/>
</dbReference>
<gene>
    <name evidence="3" type="ORF">ACETAC_02585</name>
</gene>
<keyword evidence="4" id="KW-1185">Reference proteome</keyword>
<feature type="transmembrane region" description="Helical" evidence="1">
    <location>
        <begin position="124"/>
        <end position="142"/>
    </location>
</feature>
<dbReference type="InterPro" id="IPR022687">
    <property type="entry name" value="HTH_DTXR"/>
</dbReference>
<dbReference type="GO" id="GO:0003677">
    <property type="term" value="F:DNA binding"/>
    <property type="evidence" value="ECO:0007669"/>
    <property type="project" value="InterPro"/>
</dbReference>
<dbReference type="AlphaFoldDB" id="A0A975AWK1"/>
<dbReference type="Gene3D" id="1.10.10.10">
    <property type="entry name" value="Winged helix-like DNA-binding domain superfamily/Winged helix DNA-binding domain"/>
    <property type="match status" value="1"/>
</dbReference>
<keyword evidence="1" id="KW-0472">Membrane</keyword>